<evidence type="ECO:0008006" key="4">
    <source>
        <dbReference type="Google" id="ProtNLM"/>
    </source>
</evidence>
<evidence type="ECO:0000256" key="1">
    <source>
        <dbReference type="SAM" id="SignalP"/>
    </source>
</evidence>
<dbReference type="AlphaFoldDB" id="A0A948TNF7"/>
<dbReference type="Pfam" id="PF19515">
    <property type="entry name" value="DUF6048"/>
    <property type="match status" value="1"/>
</dbReference>
<protein>
    <recommendedName>
        <fullName evidence="4">Outer membrane protein beta-barrel domain-containing protein</fullName>
    </recommendedName>
</protein>
<sequence length="245" mass="27495">MKKKTSKYTLRLLILASSWLLCLASGWSQQVHKAVPAQKKAEEKKAAEEHVPLYQGLSLEWEIAGLGSYLLGSDILNSEIALRANLKNRFLPVVEIGYGKADAINDGNDLHYKTSAPYFRIGADYNIFHKKTHLPGYIYAGLRYGMSSFTYDVSGPDMTDPNYGEVNVVPYAYSGLKSNASWVEGVFGLKVKIYKGFCMGWSVRYKMRLSVKGHENSIPWYVPGFGKNAGSSFNLMYNLIYNLPF</sequence>
<evidence type="ECO:0000313" key="2">
    <source>
        <dbReference type="EMBL" id="MBU3856712.1"/>
    </source>
</evidence>
<keyword evidence="1" id="KW-0732">Signal</keyword>
<comment type="caution">
    <text evidence="2">The sequence shown here is derived from an EMBL/GenBank/DDBJ whole genome shotgun (WGS) entry which is preliminary data.</text>
</comment>
<reference evidence="2" key="2">
    <citation type="submission" date="2021-04" db="EMBL/GenBank/DDBJ databases">
        <authorList>
            <person name="Gilroy R."/>
        </authorList>
    </citation>
    <scope>NUCLEOTIDE SEQUENCE</scope>
    <source>
        <strain evidence="2">8470</strain>
    </source>
</reference>
<feature type="signal peptide" evidence="1">
    <location>
        <begin position="1"/>
        <end position="33"/>
    </location>
</feature>
<name>A0A948TNF7_9BACT</name>
<organism evidence="2 3">
    <name type="scientific">Candidatus Phocaeicola excrementipullorum</name>
    <dbReference type="NCBI Taxonomy" id="2838731"/>
    <lineage>
        <taxon>Bacteria</taxon>
        <taxon>Pseudomonadati</taxon>
        <taxon>Bacteroidota</taxon>
        <taxon>Bacteroidia</taxon>
        <taxon>Bacteroidales</taxon>
        <taxon>Bacteroidaceae</taxon>
        <taxon>Phocaeicola</taxon>
    </lineage>
</organism>
<evidence type="ECO:0000313" key="3">
    <source>
        <dbReference type="Proteomes" id="UP000784286"/>
    </source>
</evidence>
<reference evidence="2" key="1">
    <citation type="journal article" date="2021" name="PeerJ">
        <title>Extensive microbial diversity within the chicken gut microbiome revealed by metagenomics and culture.</title>
        <authorList>
            <person name="Gilroy R."/>
            <person name="Ravi A."/>
            <person name="Getino M."/>
            <person name="Pursley I."/>
            <person name="Horton D.L."/>
            <person name="Alikhan N.F."/>
            <person name="Baker D."/>
            <person name="Gharbi K."/>
            <person name="Hall N."/>
            <person name="Watson M."/>
            <person name="Adriaenssens E.M."/>
            <person name="Foster-Nyarko E."/>
            <person name="Jarju S."/>
            <person name="Secka A."/>
            <person name="Antonio M."/>
            <person name="Oren A."/>
            <person name="Chaudhuri R.R."/>
            <person name="La Ragione R."/>
            <person name="Hildebrand F."/>
            <person name="Pallen M.J."/>
        </authorList>
    </citation>
    <scope>NUCLEOTIDE SEQUENCE</scope>
    <source>
        <strain evidence="2">8470</strain>
    </source>
</reference>
<gene>
    <name evidence="2" type="ORF">H9928_09215</name>
</gene>
<proteinExistence type="predicted"/>
<dbReference type="EMBL" id="JAHLFJ010000081">
    <property type="protein sequence ID" value="MBU3856712.1"/>
    <property type="molecule type" value="Genomic_DNA"/>
</dbReference>
<accession>A0A948TNF7</accession>
<dbReference type="Proteomes" id="UP000784286">
    <property type="component" value="Unassembled WGS sequence"/>
</dbReference>
<dbReference type="InterPro" id="IPR046111">
    <property type="entry name" value="DUF6048"/>
</dbReference>
<feature type="chain" id="PRO_5036701734" description="Outer membrane protein beta-barrel domain-containing protein" evidence="1">
    <location>
        <begin position="34"/>
        <end position="245"/>
    </location>
</feature>